<dbReference type="EMBL" id="CAXAMN010016025">
    <property type="protein sequence ID" value="CAK9047207.1"/>
    <property type="molecule type" value="Genomic_DNA"/>
</dbReference>
<keyword evidence="3" id="KW-0915">Sodium</keyword>
<keyword evidence="2" id="KW-0050">Antiport</keyword>
<keyword evidence="5" id="KW-0739">Sodium transport</keyword>
<keyword evidence="8" id="KW-1185">Reference proteome</keyword>
<protein>
    <recommendedName>
        <fullName evidence="9">Cation/H+ exchanger domain-containing protein</fullName>
    </recommendedName>
</protein>
<keyword evidence="6" id="KW-0472">Membrane</keyword>
<evidence type="ECO:0000256" key="2">
    <source>
        <dbReference type="ARBA" id="ARBA00022449"/>
    </source>
</evidence>
<dbReference type="Proteomes" id="UP001642484">
    <property type="component" value="Unassembled WGS sequence"/>
</dbReference>
<evidence type="ECO:0000256" key="4">
    <source>
        <dbReference type="ARBA" id="ARBA00023065"/>
    </source>
</evidence>
<evidence type="ECO:0000313" key="7">
    <source>
        <dbReference type="EMBL" id="CAK9047207.1"/>
    </source>
</evidence>
<dbReference type="Gene3D" id="1.20.1530.20">
    <property type="match status" value="1"/>
</dbReference>
<evidence type="ECO:0000313" key="8">
    <source>
        <dbReference type="Proteomes" id="UP001642484"/>
    </source>
</evidence>
<keyword evidence="6" id="KW-0812">Transmembrane</keyword>
<keyword evidence="4" id="KW-0406">Ion transport</keyword>
<feature type="transmembrane region" description="Helical" evidence="6">
    <location>
        <begin position="85"/>
        <end position="105"/>
    </location>
</feature>
<organism evidence="7 8">
    <name type="scientific">Durusdinium trenchii</name>
    <dbReference type="NCBI Taxonomy" id="1381693"/>
    <lineage>
        <taxon>Eukaryota</taxon>
        <taxon>Sar</taxon>
        <taxon>Alveolata</taxon>
        <taxon>Dinophyceae</taxon>
        <taxon>Suessiales</taxon>
        <taxon>Symbiodiniaceae</taxon>
        <taxon>Durusdinium</taxon>
    </lineage>
</organism>
<keyword evidence="1" id="KW-0813">Transport</keyword>
<reference evidence="7 8" key="1">
    <citation type="submission" date="2024-02" db="EMBL/GenBank/DDBJ databases">
        <authorList>
            <person name="Chen Y."/>
            <person name="Shah S."/>
            <person name="Dougan E. K."/>
            <person name="Thang M."/>
            <person name="Chan C."/>
        </authorList>
    </citation>
    <scope>NUCLEOTIDE SEQUENCE [LARGE SCALE GENOMIC DNA]</scope>
</reference>
<sequence length="310" mass="33737">MIRIFFTGTVAFSIPLQQLLSLDAFWKGSIMGIVACIGTKVICAPFMGKARWVIGWAMVGRAEFAYLIAQMALSSGMMDPGTFSVVIWALLYATIFAPFVFRFLLNRYVASEGLGEAVDAKTVRNLDDKGISLVLAVLLALVGCILGCCCGATFIILVVRRCQGGLSFSSSCRGGSDPEVEELAISVGDLQGPALECPGCDRGPLDLRTRCGRPIYDSLVLSHPLLRPFGDPVCQTELAEEKADQPASELDPEKAPRPVAFPFAFVEMFLAKRLERNSCRSLDFTLCQLVDMDLTAYTFSLDRSSRLVST</sequence>
<feature type="transmembrane region" description="Helical" evidence="6">
    <location>
        <begin position="131"/>
        <end position="159"/>
    </location>
</feature>
<proteinExistence type="predicted"/>
<accession>A0ABP0M8Z5</accession>
<dbReference type="InterPro" id="IPR038770">
    <property type="entry name" value="Na+/solute_symporter_sf"/>
</dbReference>
<evidence type="ECO:0008006" key="9">
    <source>
        <dbReference type="Google" id="ProtNLM"/>
    </source>
</evidence>
<name>A0ABP0M8Z5_9DINO</name>
<gene>
    <name evidence="7" type="ORF">CCMP2556_LOCUS24448</name>
</gene>
<evidence type="ECO:0000256" key="6">
    <source>
        <dbReference type="SAM" id="Phobius"/>
    </source>
</evidence>
<evidence type="ECO:0000256" key="3">
    <source>
        <dbReference type="ARBA" id="ARBA00023053"/>
    </source>
</evidence>
<comment type="caution">
    <text evidence="7">The sequence shown here is derived from an EMBL/GenBank/DDBJ whole genome shotgun (WGS) entry which is preliminary data.</text>
</comment>
<feature type="transmembrane region" description="Helical" evidence="6">
    <location>
        <begin position="53"/>
        <end position="73"/>
    </location>
</feature>
<keyword evidence="6" id="KW-1133">Transmembrane helix</keyword>
<dbReference type="PANTHER" id="PTHR43562">
    <property type="entry name" value="NAPA-TYPE SODIUM/HYDROGEN ANTIPORTER"/>
    <property type="match status" value="1"/>
</dbReference>
<evidence type="ECO:0000256" key="1">
    <source>
        <dbReference type="ARBA" id="ARBA00022448"/>
    </source>
</evidence>
<dbReference type="PANTHER" id="PTHR43562:SF3">
    <property type="entry name" value="SODIUM ION_PROTON EXCHANGER (EUROFUNG)"/>
    <property type="match status" value="1"/>
</dbReference>
<evidence type="ECO:0000256" key="5">
    <source>
        <dbReference type="ARBA" id="ARBA00023201"/>
    </source>
</evidence>